<feature type="transmembrane region" description="Helical" evidence="5">
    <location>
        <begin position="126"/>
        <end position="146"/>
    </location>
</feature>
<feature type="transmembrane region" description="Helical" evidence="5">
    <location>
        <begin position="49"/>
        <end position="65"/>
    </location>
</feature>
<organism evidence="7 8">
    <name type="scientific">Methylocaldum marinum</name>
    <dbReference type="NCBI Taxonomy" id="1432792"/>
    <lineage>
        <taxon>Bacteria</taxon>
        <taxon>Pseudomonadati</taxon>
        <taxon>Pseudomonadota</taxon>
        <taxon>Gammaproteobacteria</taxon>
        <taxon>Methylococcales</taxon>
        <taxon>Methylococcaceae</taxon>
        <taxon>Methylocaldum</taxon>
    </lineage>
</organism>
<dbReference type="AlphaFoldDB" id="A0A250KSB5"/>
<proteinExistence type="predicted"/>
<dbReference type="EMBL" id="AP017928">
    <property type="protein sequence ID" value="BBA32669.1"/>
    <property type="molecule type" value="Genomic_DNA"/>
</dbReference>
<dbReference type="PANTHER" id="PTHR11814">
    <property type="entry name" value="SULFATE TRANSPORTER"/>
    <property type="match status" value="1"/>
</dbReference>
<dbReference type="Proteomes" id="UP000266313">
    <property type="component" value="Chromosome"/>
</dbReference>
<keyword evidence="3 5" id="KW-1133">Transmembrane helix</keyword>
<feature type="transmembrane region" description="Helical" evidence="5">
    <location>
        <begin position="355"/>
        <end position="372"/>
    </location>
</feature>
<evidence type="ECO:0000256" key="3">
    <source>
        <dbReference type="ARBA" id="ARBA00022989"/>
    </source>
</evidence>
<keyword evidence="4 5" id="KW-0472">Membrane</keyword>
<gene>
    <name evidence="7" type="ORF">sS8_0704</name>
</gene>
<evidence type="ECO:0000256" key="1">
    <source>
        <dbReference type="ARBA" id="ARBA00004141"/>
    </source>
</evidence>
<dbReference type="InterPro" id="IPR001902">
    <property type="entry name" value="SLC26A/SulP_fam"/>
</dbReference>
<reference evidence="7 8" key="1">
    <citation type="submission" date="2016-12" db="EMBL/GenBank/DDBJ databases">
        <title>Genome sequencing of Methylocaldum marinum.</title>
        <authorList>
            <person name="Takeuchi M."/>
            <person name="Kamagata Y."/>
            <person name="Hiraoka S."/>
            <person name="Oshima K."/>
            <person name="Hattori M."/>
            <person name="Iwasaki W."/>
        </authorList>
    </citation>
    <scope>NUCLEOTIDE SEQUENCE [LARGE SCALE GENOMIC DNA]</scope>
    <source>
        <strain evidence="7 8">S8</strain>
    </source>
</reference>
<evidence type="ECO:0000313" key="8">
    <source>
        <dbReference type="Proteomes" id="UP000266313"/>
    </source>
</evidence>
<feature type="transmembrane region" description="Helical" evidence="5">
    <location>
        <begin position="72"/>
        <end position="91"/>
    </location>
</feature>
<feature type="transmembrane region" description="Helical" evidence="5">
    <location>
        <begin position="205"/>
        <end position="222"/>
    </location>
</feature>
<dbReference type="Pfam" id="PF00916">
    <property type="entry name" value="Sulfate_transp"/>
    <property type="match status" value="1"/>
</dbReference>
<feature type="domain" description="SLC26A/SulP transporter" evidence="6">
    <location>
        <begin position="21"/>
        <end position="408"/>
    </location>
</feature>
<dbReference type="GO" id="GO:0016020">
    <property type="term" value="C:membrane"/>
    <property type="evidence" value="ECO:0007669"/>
    <property type="project" value="UniProtKB-SubCell"/>
</dbReference>
<keyword evidence="2 5" id="KW-0812">Transmembrane</keyword>
<evidence type="ECO:0000256" key="2">
    <source>
        <dbReference type="ARBA" id="ARBA00022692"/>
    </source>
</evidence>
<protein>
    <submittedName>
        <fullName evidence="7">Sulfate transporter family protein</fullName>
    </submittedName>
</protein>
<dbReference type="GO" id="GO:0055085">
    <property type="term" value="P:transmembrane transport"/>
    <property type="evidence" value="ECO:0007669"/>
    <property type="project" value="InterPro"/>
</dbReference>
<dbReference type="InterPro" id="IPR011547">
    <property type="entry name" value="SLC26A/SulP_dom"/>
</dbReference>
<keyword evidence="8" id="KW-1185">Reference proteome</keyword>
<sequence>MKRISHSISSDLAGLAENWRTDAVSGFLVFLIALPLCFGIAMASGFPPMAGILGAVIGGLVVSRIGGARLTITGPAAGLITVLFSAVHTLGQGDTFAGYRYTLAAIVVAGTLQILLGLFRGGRLATFFPAAIAHGMLAAIGIIIIARQIHVLVGARPEVETSLQSLLHIPESLLHYHPEIFLIGGLGLLILFAWPLLGNKGIGRIPAPILVVLTGFLLGQAFDLNRAELYLLSEGAENEAWHKHVFVNAPQFLAGIPDSFLDSLVFPDFSKIAAPAFWNTVLSLWLIGSLESLLTASAVDRLDPEHRRSHLDRDLTAIGAGNVLSGLVGGMPMISEIVRSSANVGYGARSSWSNFFHGLFLLVFVALFPHLIRDIPLASLAALLVYAGYRLASPKAFAKTLDIGFEQLALFVITIIGILSTDLLVGVALAIAAKLVIHRWRGVKLGNLFQLSYRITQEANSDFRIRLNGAAIFSNFLTLKDELAELPAGANIVFDLTYASLVDHTVMEFIERFSHDYTASGGRCEVRGLDRYQPYSDHPLAARRRKLFGWKTGRGESL</sequence>
<accession>A0A250KSB5</accession>
<comment type="subcellular location">
    <subcellularLocation>
        <location evidence="1">Membrane</location>
        <topology evidence="1">Multi-pass membrane protein</topology>
    </subcellularLocation>
</comment>
<evidence type="ECO:0000313" key="7">
    <source>
        <dbReference type="EMBL" id="BBA32669.1"/>
    </source>
</evidence>
<name>A0A250KSB5_9GAMM</name>
<feature type="transmembrane region" description="Helical" evidence="5">
    <location>
        <begin position="315"/>
        <end position="335"/>
    </location>
</feature>
<feature type="transmembrane region" description="Helical" evidence="5">
    <location>
        <begin position="409"/>
        <end position="437"/>
    </location>
</feature>
<feature type="transmembrane region" description="Helical" evidence="5">
    <location>
        <begin position="377"/>
        <end position="397"/>
    </location>
</feature>
<feature type="transmembrane region" description="Helical" evidence="5">
    <location>
        <begin position="97"/>
        <end position="119"/>
    </location>
</feature>
<dbReference type="RefSeq" id="WP_179952396.1">
    <property type="nucleotide sequence ID" value="NZ_AP017928.1"/>
</dbReference>
<evidence type="ECO:0000256" key="5">
    <source>
        <dbReference type="SAM" id="Phobius"/>
    </source>
</evidence>
<dbReference type="KEGG" id="mmai:sS8_0704"/>
<evidence type="ECO:0000256" key="4">
    <source>
        <dbReference type="ARBA" id="ARBA00023136"/>
    </source>
</evidence>
<feature type="transmembrane region" description="Helical" evidence="5">
    <location>
        <begin position="180"/>
        <end position="198"/>
    </location>
</feature>
<feature type="transmembrane region" description="Helical" evidence="5">
    <location>
        <begin position="21"/>
        <end position="43"/>
    </location>
</feature>
<feature type="transmembrane region" description="Helical" evidence="5">
    <location>
        <begin position="276"/>
        <end position="294"/>
    </location>
</feature>
<evidence type="ECO:0000259" key="6">
    <source>
        <dbReference type="Pfam" id="PF00916"/>
    </source>
</evidence>